<evidence type="ECO:0000313" key="3">
    <source>
        <dbReference type="Proteomes" id="UP000741863"/>
    </source>
</evidence>
<dbReference type="Pfam" id="PF05437">
    <property type="entry name" value="AzlD"/>
    <property type="match status" value="1"/>
</dbReference>
<evidence type="ECO:0000313" key="2">
    <source>
        <dbReference type="EMBL" id="MBM7631606.1"/>
    </source>
</evidence>
<dbReference type="InterPro" id="IPR008407">
    <property type="entry name" value="Brnchd-chn_aa_trnsp_AzlD"/>
</dbReference>
<feature type="transmembrane region" description="Helical" evidence="1">
    <location>
        <begin position="38"/>
        <end position="56"/>
    </location>
</feature>
<proteinExistence type="predicted"/>
<feature type="transmembrane region" description="Helical" evidence="1">
    <location>
        <begin position="6"/>
        <end position="26"/>
    </location>
</feature>
<dbReference type="EMBL" id="JAFBEC010000002">
    <property type="protein sequence ID" value="MBM7631606.1"/>
    <property type="molecule type" value="Genomic_DNA"/>
</dbReference>
<feature type="transmembrane region" description="Helical" evidence="1">
    <location>
        <begin position="86"/>
        <end position="103"/>
    </location>
</feature>
<protein>
    <submittedName>
        <fullName evidence="2">Branched-subunit amino acid transport protein</fullName>
    </submittedName>
</protein>
<comment type="caution">
    <text evidence="2">The sequence shown here is derived from an EMBL/GenBank/DDBJ whole genome shotgun (WGS) entry which is preliminary data.</text>
</comment>
<evidence type="ECO:0000256" key="1">
    <source>
        <dbReference type="SAM" id="Phobius"/>
    </source>
</evidence>
<accession>A0ABS2P8Z6</accession>
<organism evidence="2 3">
    <name type="scientific">Geomicrobium sediminis</name>
    <dbReference type="NCBI Taxonomy" id="1347788"/>
    <lineage>
        <taxon>Bacteria</taxon>
        <taxon>Bacillati</taxon>
        <taxon>Bacillota</taxon>
        <taxon>Bacilli</taxon>
        <taxon>Bacillales</taxon>
        <taxon>Geomicrobium</taxon>
    </lineage>
</organism>
<keyword evidence="3" id="KW-1185">Reference proteome</keyword>
<reference evidence="2 3" key="1">
    <citation type="submission" date="2021-01" db="EMBL/GenBank/DDBJ databases">
        <title>Genomic Encyclopedia of Type Strains, Phase IV (KMG-IV): sequencing the most valuable type-strain genomes for metagenomic binning, comparative biology and taxonomic classification.</title>
        <authorList>
            <person name="Goeker M."/>
        </authorList>
    </citation>
    <scope>NUCLEOTIDE SEQUENCE [LARGE SCALE GENOMIC DNA]</scope>
    <source>
        <strain evidence="2 3">DSM 25540</strain>
    </source>
</reference>
<name>A0ABS2P8Z6_9BACL</name>
<keyword evidence="1" id="KW-0812">Transmembrane</keyword>
<dbReference type="RefSeq" id="WP_204695717.1">
    <property type="nucleotide sequence ID" value="NZ_JAFBEC010000002.1"/>
</dbReference>
<dbReference type="Proteomes" id="UP000741863">
    <property type="component" value="Unassembled WGS sequence"/>
</dbReference>
<keyword evidence="1" id="KW-1133">Transmembrane helix</keyword>
<sequence length="104" mass="11344">MNDTILLIITLAIITYLSRLIGLEVMTKIHVTPTIKTYLQFVPISIITALVVIQIMTPEGGLTYVSIPITVAAISSGLTMFFSKSLLLSLIIGMICGIVTRMLF</sequence>
<gene>
    <name evidence="2" type="ORF">JOD17_000698</name>
</gene>
<keyword evidence="1" id="KW-0472">Membrane</keyword>